<protein>
    <recommendedName>
        <fullName evidence="7">XK-related protein</fullName>
    </recommendedName>
</protein>
<evidence type="ECO:0000259" key="8">
    <source>
        <dbReference type="Pfam" id="PF16087"/>
    </source>
</evidence>
<keyword evidence="3" id="KW-1003">Cell membrane</keyword>
<dbReference type="GO" id="GO:0043652">
    <property type="term" value="P:engulfment of apoptotic cell"/>
    <property type="evidence" value="ECO:0007669"/>
    <property type="project" value="TreeGrafter"/>
</dbReference>
<reference evidence="9" key="2">
    <citation type="submission" date="2021-08" db="EMBL/GenBank/DDBJ databases">
        <authorList>
            <person name="Eriksson T."/>
        </authorList>
    </citation>
    <scope>NUCLEOTIDE SEQUENCE</scope>
    <source>
        <strain evidence="9">Stoneville</strain>
        <tissue evidence="9">Whole head</tissue>
    </source>
</reference>
<comment type="caution">
    <text evidence="9">The sequence shown here is derived from an EMBL/GenBank/DDBJ whole genome shotgun (WGS) entry which is preliminary data.</text>
</comment>
<dbReference type="Proteomes" id="UP000719412">
    <property type="component" value="Unassembled WGS sequence"/>
</dbReference>
<accession>A0A8J6LAP0</accession>
<dbReference type="PANTHER" id="PTHR16024">
    <property type="entry name" value="XK-RELATED PROTEIN"/>
    <property type="match status" value="1"/>
</dbReference>
<comment type="subcellular location">
    <subcellularLocation>
        <location evidence="1">Cell membrane</location>
        <topology evidence="1">Multi-pass membrane protein</topology>
    </subcellularLocation>
    <subcellularLocation>
        <location evidence="7">Membrane</location>
        <topology evidence="7">Multi-pass membrane protein</topology>
    </subcellularLocation>
</comment>
<gene>
    <name evidence="9" type="ORF">GEV33_009577</name>
</gene>
<keyword evidence="4 7" id="KW-0812">Transmembrane</keyword>
<dbReference type="EMBL" id="JABDTM020025484">
    <property type="protein sequence ID" value="KAH0813217.1"/>
    <property type="molecule type" value="Genomic_DNA"/>
</dbReference>
<evidence type="ECO:0000256" key="1">
    <source>
        <dbReference type="ARBA" id="ARBA00004651"/>
    </source>
</evidence>
<keyword evidence="10" id="KW-1185">Reference proteome</keyword>
<evidence type="ECO:0000256" key="5">
    <source>
        <dbReference type="ARBA" id="ARBA00022989"/>
    </source>
</evidence>
<sequence>MLVLYGQCDESATVAAQEYAVRFPNREHPSKNSFLSANFLSHLFSSEPNEKYAFVRTGGEKIVNFASTSTTTPPRVQQKQFAGSRCTVLSARERLIVVHFSRDPSLANIENIKPQVESPDKFSETAQNFDVFYVICIALSIITYVLDLVLACVLLYYYSVYGYGLYFALTLTFILVPALFVTTVSLRWADLSNTGRIFMHVPDPTSDVTSPPTTPLVEDARKLSHYCDPNDASRSPLTFWIFIGLVDLNFQSCCGPLLSSVCCHGYGKYIIDHDDPSVGKTRLVHWVVRIVFLLLQLSPLLRYIDTLIYGIQSKIIGSSFLYRRMLDEDTNSALLRLYHCFLHAAPQAIIQMMILLIHVSHPEKVPLNIDVIVIQSWTVVAALTSIAWSLTSYHRSVRYARDDKDKIKWGGTLVAFCWHLMSALSRVLALSLLASIFPAWMGCVCVLHWIVMSIWLALSQHHPAACSSRCEELFLSISLGLAYVLAFISPRDGPTRYIYLAYYLVCFMENTAALVVWCVTNNSAENPFLYYGAAGAQVVAFLLAITFLLVYYKYCHPSKPYRSKIPDALDGGMLDIDKPGYSKSYDVRSHS</sequence>
<feature type="transmembrane region" description="Helical" evidence="7">
    <location>
        <begin position="131"/>
        <end position="158"/>
    </location>
</feature>
<feature type="transmembrane region" description="Helical" evidence="7">
    <location>
        <begin position="500"/>
        <end position="519"/>
    </location>
</feature>
<dbReference type="PANTHER" id="PTHR16024:SF6">
    <property type="entry name" value="XK-RELATED PROTEIN"/>
    <property type="match status" value="1"/>
</dbReference>
<dbReference type="GO" id="GO:1902742">
    <property type="term" value="P:apoptotic process involved in development"/>
    <property type="evidence" value="ECO:0007669"/>
    <property type="project" value="TreeGrafter"/>
</dbReference>
<feature type="transmembrane region" description="Helical" evidence="7">
    <location>
        <begin position="470"/>
        <end position="488"/>
    </location>
</feature>
<keyword evidence="6 7" id="KW-0472">Membrane</keyword>
<comment type="similarity">
    <text evidence="2 7">Belongs to the XK family.</text>
</comment>
<feature type="transmembrane region" description="Helical" evidence="7">
    <location>
        <begin position="528"/>
        <end position="552"/>
    </location>
</feature>
<dbReference type="InterPro" id="IPR018629">
    <property type="entry name" value="XK-rel"/>
</dbReference>
<dbReference type="AlphaFoldDB" id="A0A8J6LAP0"/>
<feature type="transmembrane region" description="Helical" evidence="7">
    <location>
        <begin position="439"/>
        <end position="458"/>
    </location>
</feature>
<feature type="transmembrane region" description="Helical" evidence="7">
    <location>
        <begin position="337"/>
        <end position="359"/>
    </location>
</feature>
<evidence type="ECO:0000256" key="6">
    <source>
        <dbReference type="ARBA" id="ARBA00023136"/>
    </source>
</evidence>
<evidence type="ECO:0000256" key="7">
    <source>
        <dbReference type="RuleBase" id="RU910716"/>
    </source>
</evidence>
<keyword evidence="5 7" id="KW-1133">Transmembrane helix</keyword>
<feature type="transmembrane region" description="Helical" evidence="7">
    <location>
        <begin position="164"/>
        <end position="189"/>
    </location>
</feature>
<dbReference type="Pfam" id="PF16087">
    <property type="entry name" value="DUF4817"/>
    <property type="match status" value="1"/>
</dbReference>
<evidence type="ECO:0000313" key="9">
    <source>
        <dbReference type="EMBL" id="KAH0813217.1"/>
    </source>
</evidence>
<name>A0A8J6LAP0_TENMO</name>
<dbReference type="GO" id="GO:0070782">
    <property type="term" value="P:phosphatidylserine exposure on apoptotic cell surface"/>
    <property type="evidence" value="ECO:0007669"/>
    <property type="project" value="TreeGrafter"/>
</dbReference>
<evidence type="ECO:0000256" key="3">
    <source>
        <dbReference type="ARBA" id="ARBA00022475"/>
    </source>
</evidence>
<reference evidence="9" key="1">
    <citation type="journal article" date="2020" name="J Insects Food Feed">
        <title>The yellow mealworm (Tenebrio molitor) genome: a resource for the emerging insects as food and feed industry.</title>
        <authorList>
            <person name="Eriksson T."/>
            <person name="Andere A."/>
            <person name="Kelstrup H."/>
            <person name="Emery V."/>
            <person name="Picard C."/>
        </authorList>
    </citation>
    <scope>NUCLEOTIDE SEQUENCE</scope>
    <source>
        <strain evidence="9">Stoneville</strain>
        <tissue evidence="9">Whole head</tissue>
    </source>
</reference>
<proteinExistence type="inferred from homology"/>
<feature type="transmembrane region" description="Helical" evidence="7">
    <location>
        <begin position="371"/>
        <end position="391"/>
    </location>
</feature>
<dbReference type="GO" id="GO:0005886">
    <property type="term" value="C:plasma membrane"/>
    <property type="evidence" value="ECO:0007669"/>
    <property type="project" value="UniProtKB-SubCell"/>
</dbReference>
<evidence type="ECO:0000256" key="2">
    <source>
        <dbReference type="ARBA" id="ARBA00008789"/>
    </source>
</evidence>
<feature type="domain" description="DUF4817" evidence="8">
    <location>
        <begin position="1"/>
        <end position="35"/>
    </location>
</feature>
<organism evidence="9 10">
    <name type="scientific">Tenebrio molitor</name>
    <name type="common">Yellow mealworm beetle</name>
    <dbReference type="NCBI Taxonomy" id="7067"/>
    <lineage>
        <taxon>Eukaryota</taxon>
        <taxon>Metazoa</taxon>
        <taxon>Ecdysozoa</taxon>
        <taxon>Arthropoda</taxon>
        <taxon>Hexapoda</taxon>
        <taxon>Insecta</taxon>
        <taxon>Pterygota</taxon>
        <taxon>Neoptera</taxon>
        <taxon>Endopterygota</taxon>
        <taxon>Coleoptera</taxon>
        <taxon>Polyphaga</taxon>
        <taxon>Cucujiformia</taxon>
        <taxon>Tenebrionidae</taxon>
        <taxon>Tenebrio</taxon>
    </lineage>
</organism>
<dbReference type="InterPro" id="IPR050895">
    <property type="entry name" value="XK-related_scramblase"/>
</dbReference>
<evidence type="ECO:0000313" key="10">
    <source>
        <dbReference type="Proteomes" id="UP000719412"/>
    </source>
</evidence>
<dbReference type="Pfam" id="PF09815">
    <property type="entry name" value="XK-related"/>
    <property type="match status" value="1"/>
</dbReference>
<dbReference type="InterPro" id="IPR032135">
    <property type="entry name" value="DUF4817"/>
</dbReference>
<evidence type="ECO:0000256" key="4">
    <source>
        <dbReference type="ARBA" id="ARBA00022692"/>
    </source>
</evidence>